<comment type="catalytic activity">
    <reaction evidence="4">
        <text>alpha-D-galactosyl-(1-&gt;3)-1D-myo-inositol + sucrose = raffinose + myo-inositol</text>
        <dbReference type="Rhea" id="RHEA:20161"/>
        <dbReference type="ChEBI" id="CHEBI:16634"/>
        <dbReference type="ChEBI" id="CHEBI:17268"/>
        <dbReference type="ChEBI" id="CHEBI:17505"/>
        <dbReference type="ChEBI" id="CHEBI:17992"/>
        <dbReference type="EC" id="2.4.1.82"/>
    </reaction>
</comment>
<keyword evidence="3" id="KW-0119">Carbohydrate metabolism</keyword>
<dbReference type="Gene3D" id="3.20.20.70">
    <property type="entry name" value="Aldolase class I"/>
    <property type="match status" value="1"/>
</dbReference>
<evidence type="ECO:0000256" key="1">
    <source>
        <dbReference type="ARBA" id="ARBA00001255"/>
    </source>
</evidence>
<evidence type="ECO:0000256" key="4">
    <source>
        <dbReference type="ARBA" id="ARBA00049426"/>
    </source>
</evidence>
<proteinExistence type="inferred from homology"/>
<keyword evidence="6" id="KW-1185">Reference proteome</keyword>
<dbReference type="PANTHER" id="PTHR31268:SF32">
    <property type="entry name" value="GALACTINOL--SUCROSE GALACTOSYLTRANSFERASE 2-RELATED"/>
    <property type="match status" value="1"/>
</dbReference>
<dbReference type="Pfam" id="PF05691">
    <property type="entry name" value="Raffinose_syn"/>
    <property type="match status" value="1"/>
</dbReference>
<dbReference type="RefSeq" id="XP_069197553.1">
    <property type="nucleotide sequence ID" value="XM_069346343.1"/>
</dbReference>
<evidence type="ECO:0000313" key="6">
    <source>
        <dbReference type="Proteomes" id="UP001562354"/>
    </source>
</evidence>
<comment type="catalytic activity">
    <reaction evidence="1">
        <text>Hydrolysis of terminal, non-reducing alpha-D-galactose residues in alpha-D-galactosides, including galactose oligosaccharides, galactomannans and galactolipids.</text>
        <dbReference type="EC" id="3.2.1.22"/>
    </reaction>
</comment>
<sequence length="899" mass="100910">MPKQKQKGITFGYCDLNSGQRVYPALSDTIPEKILSSQQSADLDMFANITCVPPIGRTKTVAIGQDSIRFSVLLETNSTSVDDRDVKVTVWHDQGRHEWVDLPLRRTDDLKDTVLVNSRQAAHAWFTGDLSRQSTGPFPVSFTIKFQTGGQSGWKWVNDHSGTADGTIFFQREHEDLDFTGLFQGMSTDLTIHRESADTPQTKLYSITARVNSAKGQDSGYSNYRLGLPRDYTRWFSLVRLWSPWLAPRQGKTRFDPDKDAVLASFLRNDGAHVVCLAVSGLDDVLTVFTHDGHGNVIIRGRNDREKEGTARVIVAVASSFEVANAAVMYHARRIVAGYEDESGEVQKEVKALVDDNVKPEWLEEWYDGFTYCTWNGLGQNLSEDKIQTALKSLKNEGITISNLIIDDNWQSLTDGNSQFEKAWIDFDANKTGFPRGLKSTVQDIRKDHPQIKHIAVWHAILGYWGGVAKDGNIAKRYKTITVEKEKGVAEGQMVVVDESDVQRMYNDFYAFLSDAGIDSVKTDAQFFLDMLLHAPDRRRLIKEYQDSWTIAYLRHFSSRAISCMSQTPQILFHTQLPTNKPRLLVRNSDDFFPEVPASHPWHIFCNAHNSLLTQHLNVLPDWDMFQTDHPWASFHGAARCVSGGPIYFTDEPGKHDIKLINQMTAETPRGTTVILRPSVVGKSMDAYADYHDQVLLRVGTFNGYAKTGSGILGIFNCVERPLTEFIQLDDFPGTEEGKYIVRAFDGTVSKPMSRGEPSAFVGVNVGVQGWDILTAHPLRHFAHKQGDISVAFLGLLGKMTGVAAIAGSDAYVEESGRLRLWISLKAFGVLGLWISDLGQRSIENDMMLLIFGKPVPRHVVRRSESCDEVLEVDLERAWKEMGLEAGWSNEISIEMFVH</sequence>
<accession>A0ABR3P511</accession>
<dbReference type="SUPFAM" id="SSF51445">
    <property type="entry name" value="(Trans)glycosidases"/>
    <property type="match status" value="1"/>
</dbReference>
<reference evidence="5 6" key="1">
    <citation type="submission" date="2024-07" db="EMBL/GenBank/DDBJ databases">
        <title>Draft sequence of the Neodothiora populina.</title>
        <authorList>
            <person name="Drown D.D."/>
            <person name="Schuette U.S."/>
            <person name="Buechlein A.B."/>
            <person name="Rusch D.R."/>
            <person name="Winton L.W."/>
            <person name="Adams G.A."/>
        </authorList>
    </citation>
    <scope>NUCLEOTIDE SEQUENCE [LARGE SCALE GENOMIC DNA]</scope>
    <source>
        <strain evidence="5 6">CPC 39397</strain>
    </source>
</reference>
<comment type="caution">
    <text evidence="5">The sequence shown here is derived from an EMBL/GenBank/DDBJ whole genome shotgun (WGS) entry which is preliminary data.</text>
</comment>
<dbReference type="EMBL" id="JBFMKM010000014">
    <property type="protein sequence ID" value="KAL1297871.1"/>
    <property type="molecule type" value="Genomic_DNA"/>
</dbReference>
<comment type="similarity">
    <text evidence="2">Belongs to the glycosyl hydrolases 36 family.</text>
</comment>
<name>A0ABR3P511_9PEZI</name>
<evidence type="ECO:0008006" key="7">
    <source>
        <dbReference type="Google" id="ProtNLM"/>
    </source>
</evidence>
<protein>
    <recommendedName>
        <fullName evidence="7">Alpha-galactosidase</fullName>
    </recommendedName>
</protein>
<organism evidence="5 6">
    <name type="scientific">Neodothiora populina</name>
    <dbReference type="NCBI Taxonomy" id="2781224"/>
    <lineage>
        <taxon>Eukaryota</taxon>
        <taxon>Fungi</taxon>
        <taxon>Dikarya</taxon>
        <taxon>Ascomycota</taxon>
        <taxon>Pezizomycotina</taxon>
        <taxon>Dothideomycetes</taxon>
        <taxon>Dothideomycetidae</taxon>
        <taxon>Dothideales</taxon>
        <taxon>Dothioraceae</taxon>
        <taxon>Neodothiora</taxon>
    </lineage>
</organism>
<dbReference type="InterPro" id="IPR013785">
    <property type="entry name" value="Aldolase_TIM"/>
</dbReference>
<evidence type="ECO:0000256" key="3">
    <source>
        <dbReference type="ARBA" id="ARBA00023277"/>
    </source>
</evidence>
<dbReference type="InterPro" id="IPR017853">
    <property type="entry name" value="GH"/>
</dbReference>
<evidence type="ECO:0000313" key="5">
    <source>
        <dbReference type="EMBL" id="KAL1297871.1"/>
    </source>
</evidence>
<dbReference type="GeneID" id="95980092"/>
<dbReference type="InterPro" id="IPR008811">
    <property type="entry name" value="Glycosyl_hydrolases_36"/>
</dbReference>
<dbReference type="Proteomes" id="UP001562354">
    <property type="component" value="Unassembled WGS sequence"/>
</dbReference>
<evidence type="ECO:0000256" key="2">
    <source>
        <dbReference type="ARBA" id="ARBA00007240"/>
    </source>
</evidence>
<gene>
    <name evidence="5" type="ORF">AAFC00_006393</name>
</gene>
<dbReference type="PANTHER" id="PTHR31268">
    <property type="match status" value="1"/>
</dbReference>